<name>A0A523UMZ2_UNCT6</name>
<evidence type="ECO:0000313" key="1">
    <source>
        <dbReference type="EMBL" id="TET43900.1"/>
    </source>
</evidence>
<proteinExistence type="predicted"/>
<organism evidence="1 2">
    <name type="scientific">candidate division TA06 bacterium</name>
    <dbReference type="NCBI Taxonomy" id="2250710"/>
    <lineage>
        <taxon>Bacteria</taxon>
        <taxon>Bacteria division TA06</taxon>
    </lineage>
</organism>
<dbReference type="AlphaFoldDB" id="A0A523UMZ2"/>
<gene>
    <name evidence="1" type="ORF">E3J62_11840</name>
</gene>
<dbReference type="EMBL" id="SOJN01000143">
    <property type="protein sequence ID" value="TET43900.1"/>
    <property type="molecule type" value="Genomic_DNA"/>
</dbReference>
<evidence type="ECO:0000313" key="2">
    <source>
        <dbReference type="Proteomes" id="UP000315525"/>
    </source>
</evidence>
<sequence>MYDKRNRWTIVDFPGDTLANSFAYNALDQRMKKVDSDGVVNFIYDGAGVLMETNQSGQILGAYTNGLTGTISKRNASQARAKGKRGGMSTVIVSSHGSGACAEGIRREYSEGTEPRSARSLLRGRMIQEKLYRIE</sequence>
<evidence type="ECO:0008006" key="3">
    <source>
        <dbReference type="Google" id="ProtNLM"/>
    </source>
</evidence>
<reference evidence="1 2" key="1">
    <citation type="submission" date="2019-03" db="EMBL/GenBank/DDBJ databases">
        <title>Metabolic potential of uncultured bacteria and archaea associated with petroleum seepage in deep-sea sediments.</title>
        <authorList>
            <person name="Dong X."/>
            <person name="Hubert C."/>
        </authorList>
    </citation>
    <scope>NUCLEOTIDE SEQUENCE [LARGE SCALE GENOMIC DNA]</scope>
    <source>
        <strain evidence="1">E44_bin18</strain>
    </source>
</reference>
<dbReference type="Proteomes" id="UP000315525">
    <property type="component" value="Unassembled WGS sequence"/>
</dbReference>
<protein>
    <recommendedName>
        <fullName evidence="3">RHS repeat-associated core domain-containing protein</fullName>
    </recommendedName>
</protein>
<accession>A0A523UMZ2</accession>
<comment type="caution">
    <text evidence="1">The sequence shown here is derived from an EMBL/GenBank/DDBJ whole genome shotgun (WGS) entry which is preliminary data.</text>
</comment>